<protein>
    <submittedName>
        <fullName evidence="1">Uncharacterized protein</fullName>
    </submittedName>
</protein>
<comment type="caution">
    <text evidence="1">The sequence shown here is derived from an EMBL/GenBank/DDBJ whole genome shotgun (WGS) entry which is preliminary data.</text>
</comment>
<dbReference type="Proteomes" id="UP001057402">
    <property type="component" value="Chromosome 3"/>
</dbReference>
<accession>A0ACB9RPT2</accession>
<proteinExistence type="predicted"/>
<organism evidence="1 2">
    <name type="scientific">Melastoma candidum</name>
    <dbReference type="NCBI Taxonomy" id="119954"/>
    <lineage>
        <taxon>Eukaryota</taxon>
        <taxon>Viridiplantae</taxon>
        <taxon>Streptophyta</taxon>
        <taxon>Embryophyta</taxon>
        <taxon>Tracheophyta</taxon>
        <taxon>Spermatophyta</taxon>
        <taxon>Magnoliopsida</taxon>
        <taxon>eudicotyledons</taxon>
        <taxon>Gunneridae</taxon>
        <taxon>Pentapetalae</taxon>
        <taxon>rosids</taxon>
        <taxon>malvids</taxon>
        <taxon>Myrtales</taxon>
        <taxon>Melastomataceae</taxon>
        <taxon>Melastomatoideae</taxon>
        <taxon>Melastomateae</taxon>
        <taxon>Melastoma</taxon>
    </lineage>
</organism>
<evidence type="ECO:0000313" key="1">
    <source>
        <dbReference type="EMBL" id="KAI4379836.1"/>
    </source>
</evidence>
<sequence length="182" mass="20353">MASASSLSQPNQPPLLQSTPHIPRPLDRGGVLPFPRRRAAIVAAVILSTVPPHLLLPGRAWGGLVEFNVPLVRPGQTMEEAMGSVRWDARSMLEEVKELIDSESWEEAQKELRKGSGALRRDFYTIIQGKPGTERPALRKLFSELFNGVTRLDYAARDHDRELVRRCFEGVSASLFDFLSHI</sequence>
<evidence type="ECO:0000313" key="2">
    <source>
        <dbReference type="Proteomes" id="UP001057402"/>
    </source>
</evidence>
<gene>
    <name evidence="1" type="ORF">MLD38_006081</name>
</gene>
<name>A0ACB9RPT2_9MYRT</name>
<keyword evidence="2" id="KW-1185">Reference proteome</keyword>
<dbReference type="EMBL" id="CM042882">
    <property type="protein sequence ID" value="KAI4379836.1"/>
    <property type="molecule type" value="Genomic_DNA"/>
</dbReference>
<reference evidence="2" key="1">
    <citation type="journal article" date="2023" name="Front. Plant Sci.">
        <title>Chromosomal-level genome assembly of Melastoma candidum provides insights into trichome evolution.</title>
        <authorList>
            <person name="Zhong Y."/>
            <person name="Wu W."/>
            <person name="Sun C."/>
            <person name="Zou P."/>
            <person name="Liu Y."/>
            <person name="Dai S."/>
            <person name="Zhou R."/>
        </authorList>
    </citation>
    <scope>NUCLEOTIDE SEQUENCE [LARGE SCALE GENOMIC DNA]</scope>
</reference>